<gene>
    <name evidence="1" type="ORF">DW099_17420</name>
</gene>
<dbReference type="PANTHER" id="PTHR47271:SF2">
    <property type="entry name" value="ARGININE DEIMINASE"/>
    <property type="match status" value="1"/>
</dbReference>
<name>A0A415DWD8_9FIRM</name>
<dbReference type="GO" id="GO:0016990">
    <property type="term" value="F:arginine deiminase activity"/>
    <property type="evidence" value="ECO:0007669"/>
    <property type="project" value="TreeGrafter"/>
</dbReference>
<dbReference type="RefSeq" id="WP_118336517.1">
    <property type="nucleotide sequence ID" value="NZ_AP025567.1"/>
</dbReference>
<dbReference type="OrthoDB" id="9807502at2"/>
<dbReference type="EMBL" id="QRMS01000006">
    <property type="protein sequence ID" value="RHJ84750.1"/>
    <property type="molecule type" value="Genomic_DNA"/>
</dbReference>
<dbReference type="SUPFAM" id="SSF55909">
    <property type="entry name" value="Pentein"/>
    <property type="match status" value="1"/>
</dbReference>
<sequence>MNEEKKKLDIDAIPGERWFPKETTFEEDMNQYWGDWGVSSEVDTLKAVLLRRPGKEVEHFDAAEYRFADVPVDVELMRRQHDAVARIYKEHGVKVYYVEEQREDRPNAVFCRDLMFMTPEGAIITRPGMAARRGEERYIAKALADLGVPIVRTINGDGMFEGANAMWVDRKTVVLSTGSRCNCSGYEQVETELRRMGVTEVIHMQQPYSNIHIDGLMNAASNDVVMVHASQVPYDVLDVLKRKGYKVLEAPSTTEVRETFGCNFVALSPGLVLMPEGNPRCQALLEENGIKVLTVDVSEIMKGRGALHCITAFLKRG</sequence>
<dbReference type="Pfam" id="PF19420">
    <property type="entry name" value="DDAH_eukar"/>
    <property type="match status" value="1"/>
</dbReference>
<dbReference type="GO" id="GO:0016740">
    <property type="term" value="F:transferase activity"/>
    <property type="evidence" value="ECO:0007669"/>
    <property type="project" value="UniProtKB-KW"/>
</dbReference>
<organism evidence="1 2">
    <name type="scientific">Emergencia timonensis</name>
    <dbReference type="NCBI Taxonomy" id="1776384"/>
    <lineage>
        <taxon>Bacteria</taxon>
        <taxon>Bacillati</taxon>
        <taxon>Bacillota</taxon>
        <taxon>Clostridia</taxon>
        <taxon>Peptostreptococcales</taxon>
        <taxon>Anaerovoracaceae</taxon>
        <taxon>Emergencia</taxon>
    </lineage>
</organism>
<reference evidence="1 2" key="1">
    <citation type="submission" date="2018-08" db="EMBL/GenBank/DDBJ databases">
        <title>A genome reference for cultivated species of the human gut microbiota.</title>
        <authorList>
            <person name="Zou Y."/>
            <person name="Xue W."/>
            <person name="Luo G."/>
        </authorList>
    </citation>
    <scope>NUCLEOTIDE SEQUENCE [LARGE SCALE GENOMIC DNA]</scope>
    <source>
        <strain evidence="1 2">AM07-24</strain>
    </source>
</reference>
<accession>A0A415DWD8</accession>
<dbReference type="STRING" id="1776384.GCA_900086585_01251"/>
<dbReference type="GO" id="GO:0019546">
    <property type="term" value="P:L-arginine deiminase pathway"/>
    <property type="evidence" value="ECO:0007669"/>
    <property type="project" value="TreeGrafter"/>
</dbReference>
<keyword evidence="2" id="KW-1185">Reference proteome</keyword>
<proteinExistence type="predicted"/>
<dbReference type="Gene3D" id="3.75.10.10">
    <property type="entry name" value="L-arginine/glycine Amidinotransferase, Chain A"/>
    <property type="match status" value="1"/>
</dbReference>
<dbReference type="PANTHER" id="PTHR47271">
    <property type="entry name" value="ARGININE DEIMINASE"/>
    <property type="match status" value="1"/>
</dbReference>
<evidence type="ECO:0000313" key="2">
    <source>
        <dbReference type="Proteomes" id="UP000284841"/>
    </source>
</evidence>
<keyword evidence="1" id="KW-0808">Transferase</keyword>
<protein>
    <submittedName>
        <fullName evidence="1">Amidinotransferase</fullName>
    </submittedName>
</protein>
<evidence type="ECO:0000313" key="1">
    <source>
        <dbReference type="EMBL" id="RHJ84750.1"/>
    </source>
</evidence>
<dbReference type="AlphaFoldDB" id="A0A415DWD8"/>
<comment type="caution">
    <text evidence="1">The sequence shown here is derived from an EMBL/GenBank/DDBJ whole genome shotgun (WGS) entry which is preliminary data.</text>
</comment>
<dbReference type="Proteomes" id="UP000284841">
    <property type="component" value="Unassembled WGS sequence"/>
</dbReference>